<dbReference type="InterPro" id="IPR007016">
    <property type="entry name" value="O-antigen_ligase-rel_domated"/>
</dbReference>
<dbReference type="Proteomes" id="UP000186104">
    <property type="component" value="Chromosome"/>
</dbReference>
<reference evidence="7 8" key="1">
    <citation type="submission" date="2016-06" db="EMBL/GenBank/DDBJ databases">
        <title>Complete genome sequence of a saline-alkali tolerant type strain Dietzia timorensis ID05-A0528T.</title>
        <authorList>
            <person name="Wu X."/>
        </authorList>
    </citation>
    <scope>NUCLEOTIDE SEQUENCE [LARGE SCALE GENOMIC DNA]</scope>
    <source>
        <strain evidence="7 8">ID05-A0528</strain>
    </source>
</reference>
<feature type="transmembrane region" description="Helical" evidence="5">
    <location>
        <begin position="184"/>
        <end position="203"/>
    </location>
</feature>
<dbReference type="PANTHER" id="PTHR37422">
    <property type="entry name" value="TEICHURONIC ACID BIOSYNTHESIS PROTEIN TUAE"/>
    <property type="match status" value="1"/>
</dbReference>
<feature type="transmembrane region" description="Helical" evidence="5">
    <location>
        <begin position="129"/>
        <end position="151"/>
    </location>
</feature>
<evidence type="ECO:0000256" key="2">
    <source>
        <dbReference type="ARBA" id="ARBA00022692"/>
    </source>
</evidence>
<evidence type="ECO:0000256" key="5">
    <source>
        <dbReference type="SAM" id="Phobius"/>
    </source>
</evidence>
<gene>
    <name evidence="7" type="ORF">BJL86_0824</name>
</gene>
<dbReference type="InterPro" id="IPR051533">
    <property type="entry name" value="WaaL-like"/>
</dbReference>
<evidence type="ECO:0000259" key="6">
    <source>
        <dbReference type="Pfam" id="PF04932"/>
    </source>
</evidence>
<feature type="transmembrane region" description="Helical" evidence="5">
    <location>
        <begin position="210"/>
        <end position="226"/>
    </location>
</feature>
<keyword evidence="2 5" id="KW-0812">Transmembrane</keyword>
<name>A0A173LJB3_9ACTN</name>
<dbReference type="Pfam" id="PF04932">
    <property type="entry name" value="Wzy_C"/>
    <property type="match status" value="1"/>
</dbReference>
<keyword evidence="4 5" id="KW-0472">Membrane</keyword>
<evidence type="ECO:0000313" key="7">
    <source>
        <dbReference type="EMBL" id="ANI91618.1"/>
    </source>
</evidence>
<organism evidence="7 8">
    <name type="scientific">Dietzia timorensis</name>
    <dbReference type="NCBI Taxonomy" id="499555"/>
    <lineage>
        <taxon>Bacteria</taxon>
        <taxon>Bacillati</taxon>
        <taxon>Actinomycetota</taxon>
        <taxon>Actinomycetes</taxon>
        <taxon>Mycobacteriales</taxon>
        <taxon>Dietziaceae</taxon>
        <taxon>Dietzia</taxon>
    </lineage>
</organism>
<feature type="transmembrane region" description="Helical" evidence="5">
    <location>
        <begin position="232"/>
        <end position="248"/>
    </location>
</feature>
<evidence type="ECO:0000256" key="1">
    <source>
        <dbReference type="ARBA" id="ARBA00004141"/>
    </source>
</evidence>
<keyword evidence="3 5" id="KW-1133">Transmembrane helix</keyword>
<comment type="subcellular location">
    <subcellularLocation>
        <location evidence="1">Membrane</location>
        <topology evidence="1">Multi-pass membrane protein</topology>
    </subcellularLocation>
</comment>
<feature type="transmembrane region" description="Helical" evidence="5">
    <location>
        <begin position="379"/>
        <end position="402"/>
    </location>
</feature>
<accession>A0A173LJB3</accession>
<feature type="transmembrane region" description="Helical" evidence="5">
    <location>
        <begin position="255"/>
        <end position="275"/>
    </location>
</feature>
<dbReference type="KEGG" id="dtm:BJL86_0824"/>
<dbReference type="STRING" id="499555.BJL86_0824"/>
<feature type="transmembrane region" description="Helical" evidence="5">
    <location>
        <begin position="44"/>
        <end position="64"/>
    </location>
</feature>
<dbReference type="RefSeq" id="WP_067472256.1">
    <property type="nucleotide sequence ID" value="NZ_CP015961.1"/>
</dbReference>
<dbReference type="OrthoDB" id="4409276at2"/>
<protein>
    <recommendedName>
        <fullName evidence="6">O-antigen ligase-related domain-containing protein</fullName>
    </recommendedName>
</protein>
<feature type="transmembrane region" description="Helical" evidence="5">
    <location>
        <begin position="102"/>
        <end position="122"/>
    </location>
</feature>
<evidence type="ECO:0000256" key="4">
    <source>
        <dbReference type="ARBA" id="ARBA00023136"/>
    </source>
</evidence>
<dbReference type="EMBL" id="CP015961">
    <property type="protein sequence ID" value="ANI91618.1"/>
    <property type="molecule type" value="Genomic_DNA"/>
</dbReference>
<dbReference type="PANTHER" id="PTHR37422:SF13">
    <property type="entry name" value="LIPOPOLYSACCHARIDE BIOSYNTHESIS PROTEIN PA4999-RELATED"/>
    <property type="match status" value="1"/>
</dbReference>
<feature type="transmembrane region" description="Helical" evidence="5">
    <location>
        <begin position="76"/>
        <end position="96"/>
    </location>
</feature>
<evidence type="ECO:0000256" key="3">
    <source>
        <dbReference type="ARBA" id="ARBA00022989"/>
    </source>
</evidence>
<feature type="transmembrane region" description="Helical" evidence="5">
    <location>
        <begin position="348"/>
        <end position="367"/>
    </location>
</feature>
<keyword evidence="8" id="KW-1185">Reference proteome</keyword>
<evidence type="ECO:0000313" key="8">
    <source>
        <dbReference type="Proteomes" id="UP000186104"/>
    </source>
</evidence>
<sequence length="448" mass="48615">MLSMAIVLILCAALFPFAVRRPQNGVLILAALLPFHGLNLISPLPINFWKEAVVLTVLVACFFARRQPGRRVAVVPWMWPLALFAIMGTVSALIVYRAAAVFPIKIALFYVLLAITIIWFPFERRDKDRLITVLLATGAISAAYGIVQQIIGGEGLAAMGYPWNDVIRSAGPLLRSFGTFVQPFPFGLYLMIVLLMCGAAALAEPNRKRSIVFWAVSPLLLVGMISSVVRASYLGLIIGAVIIGLFLFRKFLKILIFSVVALLVVSTPIALVMGASSGIQSMFSAESFEQRTEHWTRTIPFIMTQPFGQGLGTTGASVQRVEKLPTGLHVMYQPDNYYVKILLELGPMGFAAFVAVLVVALMVLRRLIQHETDQLERAFAGGALGVVAAACVAATVSTYWEIFPMDAYFWLILAAAGSVTPDVAAGIRGKAQGAPMPQPVAPYTLPSK</sequence>
<proteinExistence type="predicted"/>
<feature type="transmembrane region" description="Helical" evidence="5">
    <location>
        <begin position="408"/>
        <end position="427"/>
    </location>
</feature>
<dbReference type="GO" id="GO:0016020">
    <property type="term" value="C:membrane"/>
    <property type="evidence" value="ECO:0007669"/>
    <property type="project" value="UniProtKB-SubCell"/>
</dbReference>
<dbReference type="AlphaFoldDB" id="A0A173LJB3"/>
<feature type="domain" description="O-antigen ligase-related" evidence="6">
    <location>
        <begin position="219"/>
        <end position="354"/>
    </location>
</feature>